<protein>
    <submittedName>
        <fullName evidence="1">Uncharacterized protein</fullName>
    </submittedName>
</protein>
<keyword evidence="2" id="KW-1185">Reference proteome</keyword>
<organism evidence="1 2">
    <name type="scientific">Pseudoxanthomonas winnipegensis</name>
    <dbReference type="NCBI Taxonomy" id="2480810"/>
    <lineage>
        <taxon>Bacteria</taxon>
        <taxon>Pseudomonadati</taxon>
        <taxon>Pseudomonadota</taxon>
        <taxon>Gammaproteobacteria</taxon>
        <taxon>Lysobacterales</taxon>
        <taxon>Lysobacteraceae</taxon>
        <taxon>Pseudoxanthomonas</taxon>
    </lineage>
</organism>
<dbReference type="EMBL" id="SHME01000003">
    <property type="protein sequence ID" value="TAA19175.1"/>
    <property type="molecule type" value="Genomic_DNA"/>
</dbReference>
<accession>A0ABY1WCR6</accession>
<evidence type="ECO:0000313" key="1">
    <source>
        <dbReference type="EMBL" id="TAA19175.1"/>
    </source>
</evidence>
<name>A0ABY1WCR6_9GAMM</name>
<sequence>MPRSNGHKDAIKGLQHALSLIDTRNARPTAGLLESLRSMVSDALEIIREPDPTTRSALLAVAMLVDSTEVSEVVRSGKKITRIKITDQWAYNWAMARIHQLAAGK</sequence>
<gene>
    <name evidence="1" type="ORF">EA658_09860</name>
</gene>
<proteinExistence type="predicted"/>
<reference evidence="1 2" key="1">
    <citation type="submission" date="2019-02" db="EMBL/GenBank/DDBJ databases">
        <title>WGS of Pseudoxanthomonas species novum from clinical isolates.</title>
        <authorList>
            <person name="Bernier A.-M."/>
            <person name="Bernard K."/>
            <person name="Vachon A."/>
        </authorList>
    </citation>
    <scope>NUCLEOTIDE SEQUENCE [LARGE SCALE GENOMIC DNA]</scope>
    <source>
        <strain evidence="2">NML 170316</strain>
    </source>
</reference>
<dbReference type="RefSeq" id="WP_130528632.1">
    <property type="nucleotide sequence ID" value="NZ_SHMD01000001.1"/>
</dbReference>
<comment type="caution">
    <text evidence="1">The sequence shown here is derived from an EMBL/GenBank/DDBJ whole genome shotgun (WGS) entry which is preliminary data.</text>
</comment>
<evidence type="ECO:0000313" key="2">
    <source>
        <dbReference type="Proteomes" id="UP000293089"/>
    </source>
</evidence>
<dbReference type="Proteomes" id="UP000293089">
    <property type="component" value="Unassembled WGS sequence"/>
</dbReference>